<evidence type="ECO:0000313" key="8">
    <source>
        <dbReference type="Proteomes" id="UP000092600"/>
    </source>
</evidence>
<dbReference type="GO" id="GO:0051082">
    <property type="term" value="F:unfolded protein binding"/>
    <property type="evidence" value="ECO:0007669"/>
    <property type="project" value="TreeGrafter"/>
</dbReference>
<dbReference type="GO" id="GO:0009507">
    <property type="term" value="C:chloroplast"/>
    <property type="evidence" value="ECO:0007669"/>
    <property type="project" value="TreeGrafter"/>
</dbReference>
<dbReference type="SUPFAM" id="SSF50129">
    <property type="entry name" value="GroES-like"/>
    <property type="match status" value="2"/>
</dbReference>
<dbReference type="PROSITE" id="PS00681">
    <property type="entry name" value="CHAPERONINS_CPN10"/>
    <property type="match status" value="1"/>
</dbReference>
<dbReference type="FunFam" id="2.30.33.40:FF:000001">
    <property type="entry name" value="10 kDa chaperonin"/>
    <property type="match status" value="1"/>
</dbReference>
<proteinExistence type="inferred from homology"/>
<keyword evidence="2 6" id="KW-0143">Chaperone</keyword>
<dbReference type="GO" id="GO:0051087">
    <property type="term" value="F:protein-folding chaperone binding"/>
    <property type="evidence" value="ECO:0007669"/>
    <property type="project" value="TreeGrafter"/>
</dbReference>
<name>A0A199UVM4_ANACO</name>
<dbReference type="InterPro" id="IPR020818">
    <property type="entry name" value="Chaperonin_GroES"/>
</dbReference>
<dbReference type="GO" id="GO:0005739">
    <property type="term" value="C:mitochondrion"/>
    <property type="evidence" value="ECO:0007669"/>
    <property type="project" value="TreeGrafter"/>
</dbReference>
<dbReference type="GO" id="GO:0044183">
    <property type="term" value="F:protein folding chaperone"/>
    <property type="evidence" value="ECO:0007669"/>
    <property type="project" value="InterPro"/>
</dbReference>
<dbReference type="GO" id="GO:0005524">
    <property type="term" value="F:ATP binding"/>
    <property type="evidence" value="ECO:0007669"/>
    <property type="project" value="InterPro"/>
</dbReference>
<dbReference type="PRINTS" id="PR00297">
    <property type="entry name" value="CHAPERONIN10"/>
</dbReference>
<dbReference type="PANTHER" id="PTHR10772:SF40">
    <property type="entry name" value="(RAPE) HYPOTHETICAL PROTEIN"/>
    <property type="match status" value="1"/>
</dbReference>
<dbReference type="AlphaFoldDB" id="A0A199UVM4"/>
<dbReference type="InterPro" id="IPR037124">
    <property type="entry name" value="Chaperonin_GroES_sf"/>
</dbReference>
<dbReference type="HAMAP" id="MF_00580">
    <property type="entry name" value="CH10"/>
    <property type="match status" value="1"/>
</dbReference>
<protein>
    <recommendedName>
        <fullName evidence="4">20 kDa chaperonin, chloroplastic</fullName>
    </recommendedName>
    <alternativeName>
        <fullName evidence="3">Chaperonin 10</fullName>
    </alternativeName>
    <alternativeName>
        <fullName evidence="5">Protein Cpn21</fullName>
    </alternativeName>
</protein>
<dbReference type="Proteomes" id="UP000092600">
    <property type="component" value="Unassembled WGS sequence"/>
</dbReference>
<dbReference type="EMBL" id="LSRQ01004710">
    <property type="protein sequence ID" value="OAY68848.1"/>
    <property type="molecule type" value="Genomic_DNA"/>
</dbReference>
<accession>A0A199UVM4</accession>
<comment type="similarity">
    <text evidence="1 6">Belongs to the GroES chaperonin family.</text>
</comment>
<evidence type="ECO:0000256" key="3">
    <source>
        <dbReference type="ARBA" id="ARBA00031971"/>
    </source>
</evidence>
<dbReference type="PANTHER" id="PTHR10772">
    <property type="entry name" value="10 KDA HEAT SHOCK PROTEIN"/>
    <property type="match status" value="1"/>
</dbReference>
<evidence type="ECO:0000313" key="7">
    <source>
        <dbReference type="EMBL" id="OAY68848.1"/>
    </source>
</evidence>
<dbReference type="NCBIfam" id="NF001531">
    <property type="entry name" value="PRK00364.2-2"/>
    <property type="match status" value="1"/>
</dbReference>
<dbReference type="PIRSF" id="PIRSF038157">
    <property type="entry name" value="Chaperonin_21_chloroplast"/>
    <property type="match status" value="1"/>
</dbReference>
<evidence type="ECO:0000256" key="1">
    <source>
        <dbReference type="ARBA" id="ARBA00006975"/>
    </source>
</evidence>
<dbReference type="SMART" id="SM00883">
    <property type="entry name" value="Cpn10"/>
    <property type="match status" value="2"/>
</dbReference>
<dbReference type="InterPro" id="IPR011032">
    <property type="entry name" value="GroES-like_sf"/>
</dbReference>
<evidence type="ECO:0000256" key="2">
    <source>
        <dbReference type="ARBA" id="ARBA00023186"/>
    </source>
</evidence>
<dbReference type="STRING" id="4615.A0A199UVM4"/>
<dbReference type="InterPro" id="IPR018369">
    <property type="entry name" value="Chaprnonin_Cpn10_CS"/>
</dbReference>
<dbReference type="CDD" id="cd00320">
    <property type="entry name" value="cpn10"/>
    <property type="match status" value="2"/>
</dbReference>
<gene>
    <name evidence="7" type="ORF">ACMD2_16271</name>
</gene>
<dbReference type="GO" id="GO:0046914">
    <property type="term" value="F:transition metal ion binding"/>
    <property type="evidence" value="ECO:0007669"/>
    <property type="project" value="InterPro"/>
</dbReference>
<dbReference type="FunFam" id="2.30.33.40:FF:000005">
    <property type="entry name" value="20 kDa chaperonin, chloroplastic"/>
    <property type="match status" value="1"/>
</dbReference>
<evidence type="ECO:0000256" key="4">
    <source>
        <dbReference type="ARBA" id="ARBA00073031"/>
    </source>
</evidence>
<dbReference type="Pfam" id="PF00166">
    <property type="entry name" value="Cpn10"/>
    <property type="match status" value="2"/>
</dbReference>
<dbReference type="Gene3D" id="2.30.33.40">
    <property type="entry name" value="GroES chaperonin"/>
    <property type="match status" value="2"/>
</dbReference>
<evidence type="ECO:0000256" key="6">
    <source>
        <dbReference type="RuleBase" id="RU003479"/>
    </source>
</evidence>
<reference evidence="7 8" key="1">
    <citation type="journal article" date="2016" name="DNA Res.">
        <title>The draft genome of MD-2 pineapple using hybrid error correction of long reads.</title>
        <authorList>
            <person name="Redwan R.M."/>
            <person name="Saidin A."/>
            <person name="Kumar S.V."/>
        </authorList>
    </citation>
    <scope>NUCLEOTIDE SEQUENCE [LARGE SCALE GENOMIC DNA]</scope>
    <source>
        <strain evidence="8">cv. MD2</strain>
        <tissue evidence="7">Leaf</tissue>
    </source>
</reference>
<dbReference type="InterPro" id="IPR017416">
    <property type="entry name" value="Cpn20"/>
</dbReference>
<comment type="caution">
    <text evidence="7">The sequence shown here is derived from an EMBL/GenBank/DDBJ whole genome shotgun (WGS) entry which is preliminary data.</text>
</comment>
<sequence length="274" mass="28685">MASLQLGSSGAAAAAAKRGLPSFDGLRLSPSALMASSPLGVCGVGLDKRCFRGLVVKAATVVAPKYTSIKPLGDRVLVKIKSSDEKTTGGILLPTTAQTKPQGGEVVAVGEGRTVGKNKVGISVQTGAQVVYSKYAGTELEFNGSKHLILKEDDIVGILETDDVKDLKPLNDRVLIKVAEAEEKTAGVKRLTKWVVQTKVGEGIKFNGHRPDILVNEVIAVGPGPLDEEGNRKPLTVTPGSTVLYSKYAGNEFKGADGSEYIALRASDVMAVLS</sequence>
<organism evidence="7 8">
    <name type="scientific">Ananas comosus</name>
    <name type="common">Pineapple</name>
    <name type="synonym">Ananas ananas</name>
    <dbReference type="NCBI Taxonomy" id="4615"/>
    <lineage>
        <taxon>Eukaryota</taxon>
        <taxon>Viridiplantae</taxon>
        <taxon>Streptophyta</taxon>
        <taxon>Embryophyta</taxon>
        <taxon>Tracheophyta</taxon>
        <taxon>Spermatophyta</taxon>
        <taxon>Magnoliopsida</taxon>
        <taxon>Liliopsida</taxon>
        <taxon>Poales</taxon>
        <taxon>Bromeliaceae</taxon>
        <taxon>Bromelioideae</taxon>
        <taxon>Ananas</taxon>
    </lineage>
</organism>
<evidence type="ECO:0000256" key="5">
    <source>
        <dbReference type="ARBA" id="ARBA00079398"/>
    </source>
</evidence>